<reference evidence="4" key="1">
    <citation type="journal article" date="2019" name="Int. J. Syst. Evol. Microbiol.">
        <title>The Global Catalogue of Microorganisms (GCM) 10K type strain sequencing project: providing services to taxonomists for standard genome sequencing and annotation.</title>
        <authorList>
            <consortium name="The Broad Institute Genomics Platform"/>
            <consortium name="The Broad Institute Genome Sequencing Center for Infectious Disease"/>
            <person name="Wu L."/>
            <person name="Ma J."/>
        </authorList>
    </citation>
    <scope>NUCLEOTIDE SEQUENCE [LARGE SCALE GENOMIC DNA]</scope>
    <source>
        <strain evidence="4">JCM 17728</strain>
    </source>
</reference>
<proteinExistence type="predicted"/>
<dbReference type="InterPro" id="IPR007372">
    <property type="entry name" value="Lipid/polyisoprenoid-bd_YceI"/>
</dbReference>
<sequence>MFRITLLKVLSVAALPLVLAACSSESTNQKTTDWSIESAQSELNFSSTKNGDITETHSFESLSGTVKANGEARIAIDLNSVNTNIEIRDERMQKHVFNSTAKQTAVVKADIDPELLTTKKAATQTINGTLSMAGKITEFTATVDVTPSKQGLTVSTKQPIALSVKALGISEGINKLQEIAGLQSISDEVPVTFSISLTPKK</sequence>
<dbReference type="RefSeq" id="WP_345292583.1">
    <property type="nucleotide sequence ID" value="NZ_BAABFV010000001.1"/>
</dbReference>
<dbReference type="PANTHER" id="PTHR34406">
    <property type="entry name" value="PROTEIN YCEI"/>
    <property type="match status" value="1"/>
</dbReference>
<feature type="chain" id="PRO_5047280090" evidence="1">
    <location>
        <begin position="21"/>
        <end position="201"/>
    </location>
</feature>
<evidence type="ECO:0000313" key="3">
    <source>
        <dbReference type="EMBL" id="GAA4361557.1"/>
    </source>
</evidence>
<dbReference type="SMART" id="SM00867">
    <property type="entry name" value="YceI"/>
    <property type="match status" value="1"/>
</dbReference>
<feature type="signal peptide" evidence="1">
    <location>
        <begin position="1"/>
        <end position="20"/>
    </location>
</feature>
<gene>
    <name evidence="3" type="ORF">GCM10023151_14930</name>
</gene>
<evidence type="ECO:0000256" key="1">
    <source>
        <dbReference type="SAM" id="SignalP"/>
    </source>
</evidence>
<accession>A0ABP8IL80</accession>
<comment type="caution">
    <text evidence="3">The sequence shown here is derived from an EMBL/GenBank/DDBJ whole genome shotgun (WGS) entry which is preliminary data.</text>
</comment>
<keyword evidence="1" id="KW-0732">Signal</keyword>
<dbReference type="InterPro" id="IPR036761">
    <property type="entry name" value="TTHA0802/YceI-like_sf"/>
</dbReference>
<keyword evidence="4" id="KW-1185">Reference proteome</keyword>
<dbReference type="PANTHER" id="PTHR34406:SF1">
    <property type="entry name" value="PROTEIN YCEI"/>
    <property type="match status" value="1"/>
</dbReference>
<evidence type="ECO:0000313" key="4">
    <source>
        <dbReference type="Proteomes" id="UP001501011"/>
    </source>
</evidence>
<dbReference type="EMBL" id="BAABFV010000001">
    <property type="protein sequence ID" value="GAA4361557.1"/>
    <property type="molecule type" value="Genomic_DNA"/>
</dbReference>
<organism evidence="3 4">
    <name type="scientific">Kangiella marina</name>
    <dbReference type="NCBI Taxonomy" id="1079178"/>
    <lineage>
        <taxon>Bacteria</taxon>
        <taxon>Pseudomonadati</taxon>
        <taxon>Pseudomonadota</taxon>
        <taxon>Gammaproteobacteria</taxon>
        <taxon>Kangiellales</taxon>
        <taxon>Kangiellaceae</taxon>
        <taxon>Kangiella</taxon>
    </lineage>
</organism>
<protein>
    <submittedName>
        <fullName evidence="3">YceI family protein</fullName>
    </submittedName>
</protein>
<evidence type="ECO:0000259" key="2">
    <source>
        <dbReference type="SMART" id="SM00867"/>
    </source>
</evidence>
<dbReference type="InterPro" id="IPR027016">
    <property type="entry name" value="UCP029811"/>
</dbReference>
<dbReference type="Gene3D" id="2.40.128.110">
    <property type="entry name" value="Lipid/polyisoprenoid-binding, YceI-like"/>
    <property type="match status" value="1"/>
</dbReference>
<dbReference type="SUPFAM" id="SSF101874">
    <property type="entry name" value="YceI-like"/>
    <property type="match status" value="1"/>
</dbReference>
<dbReference type="PIRSF" id="PIRSF029811">
    <property type="entry name" value="UCP029811"/>
    <property type="match status" value="1"/>
</dbReference>
<name>A0ABP8IL80_9GAMM</name>
<feature type="domain" description="Lipid/polyisoprenoid-binding YceI-like" evidence="2">
    <location>
        <begin position="33"/>
        <end position="198"/>
    </location>
</feature>
<dbReference type="PROSITE" id="PS51257">
    <property type="entry name" value="PROKAR_LIPOPROTEIN"/>
    <property type="match status" value="1"/>
</dbReference>
<dbReference type="Proteomes" id="UP001501011">
    <property type="component" value="Unassembled WGS sequence"/>
</dbReference>
<dbReference type="Pfam" id="PF04264">
    <property type="entry name" value="YceI"/>
    <property type="match status" value="1"/>
</dbReference>